<name>A0A2U2BKR2_ALCFA</name>
<reference evidence="2 3" key="2">
    <citation type="submission" date="2018-05" db="EMBL/GenBank/DDBJ databases">
        <authorList>
            <person name="Lanie J.A."/>
            <person name="Ng W.-L."/>
            <person name="Kazmierczak K.M."/>
            <person name="Andrzejewski T.M."/>
            <person name="Davidsen T.M."/>
            <person name="Wayne K.J."/>
            <person name="Tettelin H."/>
            <person name="Glass J.I."/>
            <person name="Rusch D."/>
            <person name="Podicherti R."/>
            <person name="Tsui H.-C.T."/>
            <person name="Winkler M.E."/>
        </authorList>
    </citation>
    <scope>NUCLEOTIDE SEQUENCE [LARGE SCALE GENOMIC DNA]</scope>
    <source>
        <strain evidence="2 3">YBY</strain>
    </source>
</reference>
<protein>
    <recommendedName>
        <fullName evidence="4">Glycosyltransferase RgtA/B/C/D-like domain-containing protein</fullName>
    </recommendedName>
</protein>
<sequence>MKSVELQRRITAPAILALCLPAALIEKFSGRFTIQGSNFVFQDPFHQGEYFAVAQSLSDTAGSPFPALSIHGALDYIPYFLVSTLSDTNYSFLPTFFLYCLLGLIACLLVSILGIRLSDQPRPGLPALCLALSAAFTVGYRDLFLLLCLLLFYLLIKPGYNRQIRGAQQVAFGLCMALGLVWSFDRGIAACLALGTATLVLLPRQRDYLIALAVFVLTLALAGLIHPILAPSSLLENILVLMRTSAQWRLAAGPQTTPLIEFAVQLNMLAILGSWFSHWRAHSLKKALPELIALSLLAALFTKIGTNRADPEHIHYALWIPMLLAIRTPCIQSRGQWLSGAAAVWLLWQSFLIGLEHTTFVPALAAACLLQANTPRYTWQRCIANLSLYASLLFSIYVFALNQDVAPELTQSRYGWVTPLAKKQLDQDTVAPDIQWASDELQRHKADCVFDLANHGLINGLARLPACSRFTYPVYASADYENELINDVKLSNVPVLIYSSTFWSYNIDGRSMKQRFPALDAFIIQHYPIEICRATLCLRYQEGLRDHE</sequence>
<organism evidence="2 3">
    <name type="scientific">Alcaligenes faecalis</name>
    <dbReference type="NCBI Taxonomy" id="511"/>
    <lineage>
        <taxon>Bacteria</taxon>
        <taxon>Pseudomonadati</taxon>
        <taxon>Pseudomonadota</taxon>
        <taxon>Betaproteobacteria</taxon>
        <taxon>Burkholderiales</taxon>
        <taxon>Alcaligenaceae</taxon>
        <taxon>Alcaligenes</taxon>
    </lineage>
</organism>
<reference evidence="2 3" key="1">
    <citation type="submission" date="2018-05" db="EMBL/GenBank/DDBJ databases">
        <title>Genome Sequence of an Efficient Indole-Degrading Bacterium, Alcaligenes sp.YBY.</title>
        <authorList>
            <person name="Yang B."/>
        </authorList>
    </citation>
    <scope>NUCLEOTIDE SEQUENCE [LARGE SCALE GENOMIC DNA]</scope>
    <source>
        <strain evidence="2 3">YBY</strain>
    </source>
</reference>
<evidence type="ECO:0000256" key="1">
    <source>
        <dbReference type="SAM" id="Phobius"/>
    </source>
</evidence>
<keyword evidence="1" id="KW-1133">Transmembrane helix</keyword>
<feature type="transmembrane region" description="Helical" evidence="1">
    <location>
        <begin position="96"/>
        <end position="115"/>
    </location>
</feature>
<keyword evidence="1" id="KW-0472">Membrane</keyword>
<dbReference type="EMBL" id="QEXO01000002">
    <property type="protein sequence ID" value="PWE14547.1"/>
    <property type="molecule type" value="Genomic_DNA"/>
</dbReference>
<proteinExistence type="predicted"/>
<dbReference type="RefSeq" id="WP_109088781.1">
    <property type="nucleotide sequence ID" value="NZ_QEXO01000002.1"/>
</dbReference>
<dbReference type="AlphaFoldDB" id="A0A2U2BKR2"/>
<accession>A0A2U2BKR2</accession>
<keyword evidence="1" id="KW-0812">Transmembrane</keyword>
<dbReference type="Proteomes" id="UP000245216">
    <property type="component" value="Unassembled WGS sequence"/>
</dbReference>
<gene>
    <name evidence="2" type="ORF">DF183_07470</name>
</gene>
<feature type="transmembrane region" description="Helical" evidence="1">
    <location>
        <begin position="209"/>
        <end position="229"/>
    </location>
</feature>
<evidence type="ECO:0008006" key="4">
    <source>
        <dbReference type="Google" id="ProtNLM"/>
    </source>
</evidence>
<evidence type="ECO:0000313" key="3">
    <source>
        <dbReference type="Proteomes" id="UP000245216"/>
    </source>
</evidence>
<evidence type="ECO:0000313" key="2">
    <source>
        <dbReference type="EMBL" id="PWE14547.1"/>
    </source>
</evidence>
<comment type="caution">
    <text evidence="2">The sequence shown here is derived from an EMBL/GenBank/DDBJ whole genome shotgun (WGS) entry which is preliminary data.</text>
</comment>
<feature type="transmembrane region" description="Helical" evidence="1">
    <location>
        <begin position="127"/>
        <end position="156"/>
    </location>
</feature>